<feature type="non-terminal residue" evidence="1">
    <location>
        <position position="1"/>
    </location>
</feature>
<name>A0A0K2VJX9_LEPSM</name>
<dbReference type="EMBL" id="HACA01033407">
    <property type="protein sequence ID" value="CDW50768.1"/>
    <property type="molecule type" value="Transcribed_RNA"/>
</dbReference>
<dbReference type="AlphaFoldDB" id="A0A0K2VJX9"/>
<protein>
    <submittedName>
        <fullName evidence="1">Uncharacterized protein</fullName>
    </submittedName>
</protein>
<reference evidence="1" key="1">
    <citation type="submission" date="2014-05" db="EMBL/GenBank/DDBJ databases">
        <authorList>
            <person name="Chronopoulou M."/>
        </authorList>
    </citation>
    <scope>NUCLEOTIDE SEQUENCE</scope>
    <source>
        <tissue evidence="1">Whole organism</tissue>
    </source>
</reference>
<sequence length="63" mass="7675">FFKSCFFKNRIKHLNLQHRIKNFIEINKLAFAIYVLKITSFKCCPRLRFKWSIRKVQFCATCS</sequence>
<organism evidence="1">
    <name type="scientific">Lepeophtheirus salmonis</name>
    <name type="common">Salmon louse</name>
    <name type="synonym">Caligus salmonis</name>
    <dbReference type="NCBI Taxonomy" id="72036"/>
    <lineage>
        <taxon>Eukaryota</taxon>
        <taxon>Metazoa</taxon>
        <taxon>Ecdysozoa</taxon>
        <taxon>Arthropoda</taxon>
        <taxon>Crustacea</taxon>
        <taxon>Multicrustacea</taxon>
        <taxon>Hexanauplia</taxon>
        <taxon>Copepoda</taxon>
        <taxon>Siphonostomatoida</taxon>
        <taxon>Caligidae</taxon>
        <taxon>Lepeophtheirus</taxon>
    </lineage>
</organism>
<proteinExistence type="predicted"/>
<evidence type="ECO:0000313" key="1">
    <source>
        <dbReference type="EMBL" id="CDW50768.1"/>
    </source>
</evidence>
<feature type="non-terminal residue" evidence="1">
    <location>
        <position position="63"/>
    </location>
</feature>
<accession>A0A0K2VJX9</accession>